<dbReference type="FunFam" id="3.40.50.10580:FF:000002">
    <property type="entry name" value="V-type proton ATPase subunit F"/>
    <property type="match status" value="1"/>
</dbReference>
<keyword evidence="7" id="KW-0472">Membrane</keyword>
<evidence type="ECO:0000256" key="1">
    <source>
        <dbReference type="ARBA" id="ARBA00010148"/>
    </source>
</evidence>
<proteinExistence type="inferred from homology"/>
<evidence type="ECO:0000256" key="6">
    <source>
        <dbReference type="ARBA" id="ARBA00023065"/>
    </source>
</evidence>
<dbReference type="GO" id="GO:0000329">
    <property type="term" value="C:fungal-type vacuole membrane"/>
    <property type="evidence" value="ECO:0007669"/>
    <property type="project" value="TreeGrafter"/>
</dbReference>
<dbReference type="EMBL" id="FO082049">
    <property type="protein sequence ID" value="CCE84049.1"/>
    <property type="molecule type" value="Genomic_DNA"/>
</dbReference>
<protein>
    <recommendedName>
        <fullName evidence="2 11">V-type proton ATPase subunit F</fullName>
    </recommendedName>
</protein>
<dbReference type="Proteomes" id="UP000005222">
    <property type="component" value="Chromosome L"/>
</dbReference>
<keyword evidence="3 11" id="KW-0813">Transport</keyword>
<comment type="subunit">
    <text evidence="11">V-ATPase is a heteromultimeric enzyme made up of two complexes: the ATP-hydrolytic V1 complex and the proton translocation V0 complex.</text>
</comment>
<dbReference type="HOGENOM" id="CLU_135754_0_0_1"/>
<dbReference type="InParanoid" id="G8Y619"/>
<dbReference type="SUPFAM" id="SSF159468">
    <property type="entry name" value="AtpF-like"/>
    <property type="match status" value="1"/>
</dbReference>
<dbReference type="OrthoDB" id="10261947at2759"/>
<dbReference type="InterPro" id="IPR008218">
    <property type="entry name" value="ATPase_V1-cplx_f_g_su"/>
</dbReference>
<evidence type="ECO:0000256" key="5">
    <source>
        <dbReference type="ARBA" id="ARBA00022781"/>
    </source>
</evidence>
<organism evidence="13 14">
    <name type="scientific">Pichia sorbitophila (strain ATCC MYA-4447 / BCRC 22081 / CBS 7064 / NBRC 10061 / NRRL Y-12695)</name>
    <name type="common">Hybrid yeast</name>
    <dbReference type="NCBI Taxonomy" id="559304"/>
    <lineage>
        <taxon>Eukaryota</taxon>
        <taxon>Fungi</taxon>
        <taxon>Dikarya</taxon>
        <taxon>Ascomycota</taxon>
        <taxon>Saccharomycotina</taxon>
        <taxon>Pichiomycetes</taxon>
        <taxon>Debaryomycetaceae</taxon>
        <taxon>Millerozyma</taxon>
    </lineage>
</organism>
<dbReference type="PANTHER" id="PTHR13861:SF2">
    <property type="entry name" value="V-TYPE PROTON ATPASE SUBUNIT F"/>
    <property type="match status" value="1"/>
</dbReference>
<comment type="similarity">
    <text evidence="1 11">Belongs to the V-ATPase F subunit family.</text>
</comment>
<reference evidence="14" key="2">
    <citation type="journal article" date="2012" name="G3 (Bethesda)">
        <title>Pichia sorbitophila, an interspecies yeast hybrid reveals early steps of genome resolution following polyploidization.</title>
        <authorList>
            <person name="Leh Louis V."/>
            <person name="Despons L."/>
            <person name="Friedrich A."/>
            <person name="Martin T."/>
            <person name="Durrens P."/>
            <person name="Casaregola S."/>
            <person name="Neuveglise C."/>
            <person name="Fairhead C."/>
            <person name="Marck C."/>
            <person name="Cruz J.A."/>
            <person name="Straub M.L."/>
            <person name="Kugler V."/>
            <person name="Sacerdot C."/>
            <person name="Uzunov Z."/>
            <person name="Thierry A."/>
            <person name="Weiss S."/>
            <person name="Bleykasten C."/>
            <person name="De Montigny J."/>
            <person name="Jacques N."/>
            <person name="Jung P."/>
            <person name="Lemaire M."/>
            <person name="Mallet S."/>
            <person name="Morel G."/>
            <person name="Richard G.F."/>
            <person name="Sarkar A."/>
            <person name="Savel G."/>
            <person name="Schacherer J."/>
            <person name="Seret M.L."/>
            <person name="Talla E."/>
            <person name="Samson G."/>
            <person name="Jubin C."/>
            <person name="Poulain J."/>
            <person name="Vacherie B."/>
            <person name="Barbe V."/>
            <person name="Pelletier E."/>
            <person name="Sherman D.J."/>
            <person name="Westhof E."/>
            <person name="Weissenbach J."/>
            <person name="Baret P.V."/>
            <person name="Wincker P."/>
            <person name="Gaillardin C."/>
            <person name="Dujon B."/>
            <person name="Souciet J.L."/>
        </authorList>
    </citation>
    <scope>NUCLEOTIDE SEQUENCE [LARGE SCALE GENOMIC DNA]</scope>
    <source>
        <strain evidence="14">ATCC MYA-4447 / BCRC 22081 / CBS 7064 / NBRC 10061 / NRRL Y-12695</strain>
    </source>
</reference>
<dbReference type="AlphaFoldDB" id="G8Y619"/>
<dbReference type="STRING" id="559304.G8Y619"/>
<dbReference type="Proteomes" id="UP000005222">
    <property type="component" value="Chromosome K"/>
</dbReference>
<evidence type="ECO:0000256" key="8">
    <source>
        <dbReference type="ARBA" id="ARBA00029427"/>
    </source>
</evidence>
<keyword evidence="4" id="KW-0926">Vacuole</keyword>
<dbReference type="EMBL" id="FO082048">
    <property type="protein sequence ID" value="CCE85080.1"/>
    <property type="molecule type" value="Genomic_DNA"/>
</dbReference>
<evidence type="ECO:0000313" key="14">
    <source>
        <dbReference type="Proteomes" id="UP000005222"/>
    </source>
</evidence>
<keyword evidence="14" id="KW-1185">Reference proteome</keyword>
<evidence type="ECO:0000256" key="10">
    <source>
        <dbReference type="ARBA" id="ARBA00046254"/>
    </source>
</evidence>
<dbReference type="InterPro" id="IPR036906">
    <property type="entry name" value="ATPase_V1_fsu_sf"/>
</dbReference>
<gene>
    <name evidence="13" type="primary">Piso0_004651</name>
    <name evidence="12" type="ORF">GNLVRS01_PISO0K21570g</name>
    <name evidence="13" type="ORF">GNLVRS01_PISO0L21571g</name>
</gene>
<evidence type="ECO:0000256" key="9">
    <source>
        <dbReference type="ARBA" id="ARBA00029477"/>
    </source>
</evidence>
<comment type="subcellular location">
    <subcellularLocation>
        <location evidence="8">Vacuole membrane</location>
        <topology evidence="8">Peripheral membrane protein</topology>
        <orientation evidence="8">Cytoplasmic side</orientation>
    </subcellularLocation>
</comment>
<dbReference type="PIRSF" id="PIRSF015945">
    <property type="entry name" value="ATPase_V1_F_euk"/>
    <property type="match status" value="1"/>
</dbReference>
<dbReference type="GO" id="GO:0046961">
    <property type="term" value="F:proton-transporting ATPase activity, rotational mechanism"/>
    <property type="evidence" value="ECO:0007669"/>
    <property type="project" value="InterPro"/>
</dbReference>
<dbReference type="Gene3D" id="3.40.50.10580">
    <property type="entry name" value="ATPase, V1 complex, subunit F"/>
    <property type="match status" value="1"/>
</dbReference>
<accession>G8Y619</accession>
<dbReference type="NCBIfam" id="TIGR01101">
    <property type="entry name" value="V_ATP_synt_F"/>
    <property type="match status" value="1"/>
</dbReference>
<evidence type="ECO:0000256" key="7">
    <source>
        <dbReference type="ARBA" id="ARBA00023136"/>
    </source>
</evidence>
<keyword evidence="6 11" id="KW-0406">Ion transport</keyword>
<dbReference type="GO" id="GO:0033180">
    <property type="term" value="C:proton-transporting V-type ATPase, V1 domain"/>
    <property type="evidence" value="ECO:0007669"/>
    <property type="project" value="InterPro"/>
</dbReference>
<dbReference type="FunCoup" id="G8Y619">
    <property type="interactions" value="1142"/>
</dbReference>
<dbReference type="eggNOG" id="KOG3432">
    <property type="taxonomic scope" value="Eukaryota"/>
</dbReference>
<comment type="function">
    <text evidence="10 11">Subunit of the V1 complex of vacuolar(H+)-ATPase (V-ATPase), a multisubunit enzyme composed of a peripheral complex (V1) that hydrolyzes ATP and a membrane integral complex (V0) that translocates protons. V-ATPase is responsible for acidifying and maintaining the pH of intracellular compartments.</text>
</comment>
<evidence type="ECO:0000256" key="11">
    <source>
        <dbReference type="PIRNR" id="PIRNR015945"/>
    </source>
</evidence>
<dbReference type="InterPro" id="IPR005772">
    <property type="entry name" value="ATPase_V1-cplx_fsu_euk"/>
</dbReference>
<evidence type="ECO:0000313" key="12">
    <source>
        <dbReference type="EMBL" id="CCE84049.1"/>
    </source>
</evidence>
<keyword evidence="5 11" id="KW-0375">Hydrogen ion transport</keyword>
<dbReference type="Pfam" id="PF01990">
    <property type="entry name" value="ATP-synt_F"/>
    <property type="match status" value="1"/>
</dbReference>
<dbReference type="PANTHER" id="PTHR13861">
    <property type="entry name" value="VACUOLAR ATP SYNTHASE SUBUNIT F"/>
    <property type="match status" value="1"/>
</dbReference>
<evidence type="ECO:0000256" key="4">
    <source>
        <dbReference type="ARBA" id="ARBA00022554"/>
    </source>
</evidence>
<evidence type="ECO:0000256" key="3">
    <source>
        <dbReference type="ARBA" id="ARBA00022448"/>
    </source>
</evidence>
<reference evidence="13" key="1">
    <citation type="submission" date="2011-10" db="EMBL/GenBank/DDBJ databases">
        <authorList>
            <person name="Genoscope - CEA"/>
        </authorList>
    </citation>
    <scope>NUCLEOTIDE SEQUENCE</scope>
</reference>
<name>G8Y619_PICSO</name>
<evidence type="ECO:0000256" key="2">
    <source>
        <dbReference type="ARBA" id="ARBA00013430"/>
    </source>
</evidence>
<sequence length="124" mass="13857">MSSGDNIAKRNLIAAIADEDSITGLLLAGIGQVSNEKGKEKNFMTYVPGKTTEEDIEEAFETFTSKRNDIAILLINQHIADLIRYKVDTFTNAFPAILEIPSKEHPYDPEKDSVLKKIRKLFGE</sequence>
<comment type="subunit">
    <text evidence="9">V-ATPase is a heteromultimeric enzyme composed of a peripheral catalytic V1 complex (components A to H) attached to an integral membrane V0 proton pore complex (components: a, c, c', c'', d, e, f and VOA1).</text>
</comment>
<evidence type="ECO:0000313" key="13">
    <source>
        <dbReference type="EMBL" id="CCE85080.1"/>
    </source>
</evidence>